<dbReference type="EMBL" id="CP001101">
    <property type="protein sequence ID" value="ACE04470.1"/>
    <property type="molecule type" value="Genomic_DNA"/>
</dbReference>
<gene>
    <name evidence="1" type="ordered locus">Cphamn1_1546</name>
</gene>
<dbReference type="HOGENOM" id="CLU_1812338_0_0_10"/>
<dbReference type="KEGG" id="cpb:Cphamn1_1546"/>
<sequence>MQPLFENGVIYMNTLEFYRTLEADDERRDVNEGAQRVKNRRGGILKRKNPENGAFEEIAQLTHSRIRELNSNLQNLNVFCSYYLNENSGESVPPIPEQSVPPILLESVPPSKGGFGVSKLHIFFLFLPPQRRPFQFDSVCIA</sequence>
<name>B3EJV1_CHLPB</name>
<protein>
    <submittedName>
        <fullName evidence="1">Uncharacterized protein</fullName>
    </submittedName>
</protein>
<organism evidence="1">
    <name type="scientific">Chlorobium phaeobacteroides (strain BS1)</name>
    <dbReference type="NCBI Taxonomy" id="331678"/>
    <lineage>
        <taxon>Bacteria</taxon>
        <taxon>Pseudomonadati</taxon>
        <taxon>Chlorobiota</taxon>
        <taxon>Chlorobiia</taxon>
        <taxon>Chlorobiales</taxon>
        <taxon>Chlorobiaceae</taxon>
        <taxon>Chlorobium/Pelodictyon group</taxon>
        <taxon>Chlorobium</taxon>
    </lineage>
</organism>
<proteinExistence type="predicted"/>
<evidence type="ECO:0000313" key="1">
    <source>
        <dbReference type="EMBL" id="ACE04470.1"/>
    </source>
</evidence>
<accession>B3EJV1</accession>
<dbReference type="AlphaFoldDB" id="B3EJV1"/>
<reference evidence="1" key="1">
    <citation type="submission" date="2008-06" db="EMBL/GenBank/DDBJ databases">
        <title>Complete sequence of Chlorobium phaeobacteroides BS1.</title>
        <authorList>
            <consortium name="US DOE Joint Genome Institute"/>
            <person name="Lucas S."/>
            <person name="Copeland A."/>
            <person name="Lapidus A."/>
            <person name="Glavina del Rio T."/>
            <person name="Dalin E."/>
            <person name="Tice H."/>
            <person name="Bruce D."/>
            <person name="Goodwin L."/>
            <person name="Pitluck S."/>
            <person name="Schmutz J."/>
            <person name="Larimer F."/>
            <person name="Land M."/>
            <person name="Hauser L."/>
            <person name="Kyrpides N."/>
            <person name="Ovchinnikova G."/>
            <person name="Li T."/>
            <person name="Liu Z."/>
            <person name="Zhao F."/>
            <person name="Overmann J."/>
            <person name="Bryant D.A."/>
            <person name="Richardson P."/>
        </authorList>
    </citation>
    <scope>NUCLEOTIDE SEQUENCE [LARGE SCALE GENOMIC DNA]</scope>
    <source>
        <strain evidence="1">BS1</strain>
    </source>
</reference>